<comment type="similarity">
    <text evidence="2">Belongs to the oxidase-dependent Fe transporter (OFeT) (TC 9.A.10.1) family.</text>
</comment>
<feature type="transmembrane region" description="Helical" evidence="6">
    <location>
        <begin position="313"/>
        <end position="335"/>
    </location>
</feature>
<feature type="chain" id="PRO_5020506237" evidence="7">
    <location>
        <begin position="28"/>
        <end position="688"/>
    </location>
</feature>
<feature type="transmembrane region" description="Helical" evidence="6">
    <location>
        <begin position="626"/>
        <end position="651"/>
    </location>
</feature>
<dbReference type="Proteomes" id="UP000307982">
    <property type="component" value="Chromosome"/>
</dbReference>
<evidence type="ECO:0000256" key="6">
    <source>
        <dbReference type="SAM" id="Phobius"/>
    </source>
</evidence>
<comment type="subcellular location">
    <subcellularLocation>
        <location evidence="1">Membrane</location>
        <topology evidence="1">Multi-pass membrane protein</topology>
    </subcellularLocation>
</comment>
<evidence type="ECO:0000256" key="7">
    <source>
        <dbReference type="SAM" id="SignalP"/>
    </source>
</evidence>
<keyword evidence="4 6" id="KW-1133">Transmembrane helix</keyword>
<accession>A0A4V0BU13</accession>
<dbReference type="Pfam" id="PF00902">
    <property type="entry name" value="TatC"/>
    <property type="match status" value="1"/>
</dbReference>
<evidence type="ECO:0000313" key="8">
    <source>
        <dbReference type="EMBL" id="VTS70594.1"/>
    </source>
</evidence>
<protein>
    <submittedName>
        <fullName evidence="8">Permease</fullName>
    </submittedName>
</protein>
<evidence type="ECO:0000256" key="1">
    <source>
        <dbReference type="ARBA" id="ARBA00004141"/>
    </source>
</evidence>
<name>A0A4V0BU13_9STRE</name>
<feature type="transmembrane region" description="Helical" evidence="6">
    <location>
        <begin position="458"/>
        <end position="478"/>
    </location>
</feature>
<organism evidence="8 9">
    <name type="scientific">Streptococcus australis</name>
    <dbReference type="NCBI Taxonomy" id="113107"/>
    <lineage>
        <taxon>Bacteria</taxon>
        <taxon>Bacillati</taxon>
        <taxon>Bacillota</taxon>
        <taxon>Bacilli</taxon>
        <taxon>Lactobacillales</taxon>
        <taxon>Streptococcaceae</taxon>
        <taxon>Streptococcus</taxon>
    </lineage>
</organism>
<evidence type="ECO:0000256" key="3">
    <source>
        <dbReference type="ARBA" id="ARBA00022692"/>
    </source>
</evidence>
<dbReference type="InterPro" id="IPR004923">
    <property type="entry name" value="FTR1/Fip1/EfeU"/>
</dbReference>
<feature type="signal peptide" evidence="7">
    <location>
        <begin position="1"/>
        <end position="27"/>
    </location>
</feature>
<feature type="transmembrane region" description="Helical" evidence="6">
    <location>
        <begin position="490"/>
        <end position="513"/>
    </location>
</feature>
<dbReference type="PRINTS" id="PR01840">
    <property type="entry name" value="TATCFAMILY"/>
</dbReference>
<dbReference type="PANTHER" id="PTHR31632:SF2">
    <property type="entry name" value="PLASMA MEMBRANE IRON PERMEASE"/>
    <property type="match status" value="1"/>
</dbReference>
<dbReference type="PANTHER" id="PTHR31632">
    <property type="entry name" value="IRON TRANSPORTER FTH1"/>
    <property type="match status" value="1"/>
</dbReference>
<feature type="transmembrane region" description="Helical" evidence="6">
    <location>
        <begin position="380"/>
        <end position="400"/>
    </location>
</feature>
<dbReference type="Pfam" id="PF03239">
    <property type="entry name" value="FTR1"/>
    <property type="match status" value="1"/>
</dbReference>
<evidence type="ECO:0000313" key="9">
    <source>
        <dbReference type="Proteomes" id="UP000307982"/>
    </source>
</evidence>
<keyword evidence="3 6" id="KW-0812">Transmembrane</keyword>
<gene>
    <name evidence="8" type="primary">efeU</name>
    <name evidence="8" type="ORF">NCTC5338_00836</name>
</gene>
<dbReference type="EMBL" id="LR594040">
    <property type="protein sequence ID" value="VTS70594.1"/>
    <property type="molecule type" value="Genomic_DNA"/>
</dbReference>
<dbReference type="GO" id="GO:0015093">
    <property type="term" value="F:ferrous iron transmembrane transporter activity"/>
    <property type="evidence" value="ECO:0007669"/>
    <property type="project" value="TreeGrafter"/>
</dbReference>
<dbReference type="GO" id="GO:0033573">
    <property type="term" value="C:high-affinity iron permease complex"/>
    <property type="evidence" value="ECO:0007669"/>
    <property type="project" value="InterPro"/>
</dbReference>
<feature type="transmembrane region" description="Helical" evidence="6">
    <location>
        <begin position="582"/>
        <end position="606"/>
    </location>
</feature>
<feature type="transmembrane region" description="Helical" evidence="6">
    <location>
        <begin position="663"/>
        <end position="685"/>
    </location>
</feature>
<evidence type="ECO:0000256" key="4">
    <source>
        <dbReference type="ARBA" id="ARBA00022989"/>
    </source>
</evidence>
<keyword evidence="5 6" id="KW-0472">Membrane</keyword>
<sequence length="688" mass="76899">MVRNYWKTSICFVALSFLLLAMSPVGAKESLSSYFVKITDASQAVKNGNQAEAKVLVREMATDFEKVEHADSDAGKVVKEKLVLSGEITEKNLTQISSALLAFEKEQNPIDLNAEKEKLVSRLRPRFETLDKAISSKDIEQIREAYKKMNSTWTINESVVRDNSTTHYGQVETAISFLRSSIEMEPTDYDAIQSSFNDLKTAIDNFVAGKEVAKTSSNLSLKDGIELLKKALEEFKAGNPTAGTAVMKEFITIWPTVEGSVSTTNPSLYTRVESETPVIMVKGSEKEYQEKLEKLIADLSQIDTNASYNAFDAMLILLREGVEALLIVMASVTTLKAAKMRKGLKWVYGGALSGIAASLVIAFILQIAFPAVTSGANREIIEGSVGIFAVVMMILIGIWLHSKSSVKKWNDFMDSQMKTVTRTGSFISMFALSFLAVFREGAETILFYVGILPRISRFEFILGISLALLVLLIIAFLMNKASQFFPPHKVFFLLTWMIYALAFKMLGVSVHALQLTNMVPNHLLPGFPTIDLLGIYPSWEGLGSQLVFLIIVLAVTLRQGEKYMDTKELTIIEHLVEFRKRFIAVIVCFFIVFCGALLFADQLYYYLTQSFNQKLIVLGPNDILWIYLRLASLMSFTITLPFTIYQIWSFVKPGLKIEEARAIFAYIPASFICFLLGLAFGFYFVTPA</sequence>
<feature type="transmembrane region" description="Helical" evidence="6">
    <location>
        <begin position="420"/>
        <end position="438"/>
    </location>
</feature>
<proteinExistence type="inferred from homology"/>
<evidence type="ECO:0000256" key="5">
    <source>
        <dbReference type="ARBA" id="ARBA00023136"/>
    </source>
</evidence>
<feature type="transmembrane region" description="Helical" evidence="6">
    <location>
        <begin position="533"/>
        <end position="557"/>
    </location>
</feature>
<feature type="transmembrane region" description="Helical" evidence="6">
    <location>
        <begin position="347"/>
        <end position="368"/>
    </location>
</feature>
<keyword evidence="7" id="KW-0732">Signal</keyword>
<evidence type="ECO:0000256" key="2">
    <source>
        <dbReference type="ARBA" id="ARBA00008333"/>
    </source>
</evidence>
<dbReference type="InterPro" id="IPR002033">
    <property type="entry name" value="TatC"/>
</dbReference>
<dbReference type="AlphaFoldDB" id="A0A4V0BU13"/>
<reference evidence="8 9" key="1">
    <citation type="submission" date="2019-05" db="EMBL/GenBank/DDBJ databases">
        <authorList>
            <consortium name="Pathogen Informatics"/>
        </authorList>
    </citation>
    <scope>NUCLEOTIDE SEQUENCE [LARGE SCALE GENOMIC DNA]</scope>
    <source>
        <strain evidence="8 9">NCTC5338</strain>
    </source>
</reference>